<organism evidence="2 3">
    <name type="scientific">Hymenobacter nitidus</name>
    <dbReference type="NCBI Taxonomy" id="2880929"/>
    <lineage>
        <taxon>Bacteria</taxon>
        <taxon>Pseudomonadati</taxon>
        <taxon>Bacteroidota</taxon>
        <taxon>Cytophagia</taxon>
        <taxon>Cytophagales</taxon>
        <taxon>Hymenobacteraceae</taxon>
        <taxon>Hymenobacter</taxon>
    </lineage>
</organism>
<evidence type="ECO:0000313" key="3">
    <source>
        <dbReference type="Proteomes" id="UP001165297"/>
    </source>
</evidence>
<comment type="caution">
    <text evidence="2">The sequence shown here is derived from an EMBL/GenBank/DDBJ whole genome shotgun (WGS) entry which is preliminary data.</text>
</comment>
<evidence type="ECO:0000313" key="2">
    <source>
        <dbReference type="EMBL" id="MCB2377398.1"/>
    </source>
</evidence>
<gene>
    <name evidence="2" type="ORF">LGH70_07390</name>
</gene>
<name>A0ABS8AAG9_9BACT</name>
<dbReference type="EMBL" id="JAJADQ010000003">
    <property type="protein sequence ID" value="MCB2377398.1"/>
    <property type="molecule type" value="Genomic_DNA"/>
</dbReference>
<protein>
    <submittedName>
        <fullName evidence="2">Uncharacterized protein</fullName>
    </submittedName>
</protein>
<sequence length="86" mass="9076">MAVQNKQLASTMLGSGNGSNTSGSLAPTFFRLGYFSVAFKGYNLPSSGSAPPSLAMVVSMDIPGYPHVQSPQQNCQLTRQAIQPKL</sequence>
<proteinExistence type="predicted"/>
<dbReference type="Proteomes" id="UP001165297">
    <property type="component" value="Unassembled WGS sequence"/>
</dbReference>
<keyword evidence="3" id="KW-1185">Reference proteome</keyword>
<reference evidence="2" key="1">
    <citation type="submission" date="2021-10" db="EMBL/GenBank/DDBJ databases">
        <authorList>
            <person name="Dean J.D."/>
            <person name="Kim M.K."/>
            <person name="Newey C.N."/>
            <person name="Stoker T.S."/>
            <person name="Thompson D.W."/>
            <person name="Grose J.H."/>
        </authorList>
    </citation>
    <scope>NUCLEOTIDE SEQUENCE</scope>
    <source>
        <strain evidence="2">BT635</strain>
    </source>
</reference>
<evidence type="ECO:0000256" key="1">
    <source>
        <dbReference type="SAM" id="MobiDB-lite"/>
    </source>
</evidence>
<feature type="compositionally biased region" description="Low complexity" evidence="1">
    <location>
        <begin position="10"/>
        <end position="22"/>
    </location>
</feature>
<feature type="region of interest" description="Disordered" evidence="1">
    <location>
        <begin position="1"/>
        <end position="22"/>
    </location>
</feature>
<dbReference type="RefSeq" id="WP_226184707.1">
    <property type="nucleotide sequence ID" value="NZ_JAJADQ010000003.1"/>
</dbReference>
<accession>A0ABS8AAG9</accession>